<keyword evidence="5" id="KW-0378">Hydrolase</keyword>
<dbReference type="EMBL" id="JAFBMS010000102">
    <property type="protein sequence ID" value="KAG9336162.1"/>
    <property type="molecule type" value="Genomic_DNA"/>
</dbReference>
<evidence type="ECO:0000259" key="6">
    <source>
        <dbReference type="PROSITE" id="PS50600"/>
    </source>
</evidence>
<evidence type="ECO:0000313" key="8">
    <source>
        <dbReference type="Proteomes" id="UP000824540"/>
    </source>
</evidence>
<dbReference type="GO" id="GO:0016926">
    <property type="term" value="P:protein desumoylation"/>
    <property type="evidence" value="ECO:0007669"/>
    <property type="project" value="TreeGrafter"/>
</dbReference>
<dbReference type="GO" id="GO:0090169">
    <property type="term" value="P:regulation of spindle assembly"/>
    <property type="evidence" value="ECO:0007669"/>
    <property type="project" value="TreeGrafter"/>
</dbReference>
<dbReference type="GO" id="GO:0005634">
    <property type="term" value="C:nucleus"/>
    <property type="evidence" value="ECO:0007669"/>
    <property type="project" value="TreeGrafter"/>
</dbReference>
<dbReference type="PANTHER" id="PTHR46896:SF1">
    <property type="entry name" value="SENTRIN-SPECIFIC PROTEASE 6"/>
    <property type="match status" value="1"/>
</dbReference>
<evidence type="ECO:0000313" key="7">
    <source>
        <dbReference type="EMBL" id="KAG9336162.1"/>
    </source>
</evidence>
<proteinExistence type="inferred from homology"/>
<dbReference type="Pfam" id="PF02902">
    <property type="entry name" value="Peptidase_C48"/>
    <property type="match status" value="2"/>
</dbReference>
<protein>
    <recommendedName>
        <fullName evidence="6">Ubiquitin-like protease family profile domain-containing protein</fullName>
    </recommendedName>
</protein>
<dbReference type="FunFam" id="1.10.418.20:FF:000001">
    <property type="entry name" value="sentrin-specific protease 6 isoform X1"/>
    <property type="match status" value="1"/>
</dbReference>
<keyword evidence="8" id="KW-1185">Reference proteome</keyword>
<dbReference type="Gene3D" id="3.40.395.10">
    <property type="entry name" value="Adenoviral Proteinase, Chain A"/>
    <property type="match status" value="1"/>
</dbReference>
<keyword evidence="3" id="KW-0645">Protease</keyword>
<dbReference type="InterPro" id="IPR051947">
    <property type="entry name" value="Sentrin-specific_protease"/>
</dbReference>
<keyword evidence="4" id="KW-0833">Ubl conjugation pathway</keyword>
<comment type="caution">
    <text evidence="7">The sequence shown here is derived from an EMBL/GenBank/DDBJ whole genome shotgun (WGS) entry which is preliminary data.</text>
</comment>
<dbReference type="AlphaFoldDB" id="A0A8T2NEQ5"/>
<sequence length="993" mass="112265">MMPNTNYFMSPPPSQGLVFQGRLFHHANTPAAVRKPPQRKDYAQEIQRVELDSIILTCPEMPDADDLFGGNVQRRVQSRRRRLCDMAAGGAEPLRPDEYFTVCGRCSTPSENHISCQNCGNPLSSPTAAPSFMHSSAPLKEPRHYAQVRPPISSPSMGPSHPQYFNSFYNPPLPVSAPQMDTTTMTPPFHASRGCLLSSNHTGGDMCALSGPVEKPCRGGKNNGIKQLEPSDTIVLSSDEEEDEEGSLCASRMDSISPCPADSAHSSPVPTVGRVEAAMKDSSEREDITSDYFSDANVQIRIPRKMRMKDPSGNPAPKNSCISHKRRKILLVSPVHSCMRNHAVKQDSIILDCRSVRLGTLRRMVTKPVIFSLESIQIETEAPKEDVLEKVELRASELTSCEWCCVRKLPTLFLQTTPAECLRLRVQLSMSRDNGGVWYDCKSTDPDERLIVLIFEKGLTIPEEVLLEEILKEIGKKNKLQGFPTRLPFQEANARLVRYNNKTRDKKASQKPSQKTVSMNDQCCILPPPALCPPVPAPQPDPHEPHTDPHLPTHLQPYAHCSLNDEEAEDMEELTPTFSGVAEKIMVYPPPPAKGGICVTNEDLLCLNSGEFLNDVIIDFYLKYLVLEKLRREDAHRIHVFSSFFYKRLNQRERKNGSDANQLPMQKKKHNRVKTWTRHVDLFQKDFIFVPINEAAHWFLAVICFPGLEGPRFDPNPLYQVPGAVHVHNPPDEHRLPFSWAETAGYCDQSYPCMPTSHCLRVPSYGPMGTCTEPMMTWDCANEEMAPGSSHIDGLHRIGMYESRSDNTYQFHDDQSSCEDEGSEDGLLDLDGLDDSRNPEWRSRPTICKQPCILIMDSLRGPGRSTVVKTLREYLEVEWEVRKGTRRSFGKEVMRGSSPRVPQQDNFSDCGVYVLQYVESFFQNPIPSFDLPMNLMEWFPQQRMRRKREEVKELILHIQSQQQTDPYFQGPPLSTDPDSLAYRFTASRTPWGH</sequence>
<dbReference type="Gene3D" id="1.10.418.20">
    <property type="match status" value="1"/>
</dbReference>
<evidence type="ECO:0000256" key="5">
    <source>
        <dbReference type="ARBA" id="ARBA00022801"/>
    </source>
</evidence>
<dbReference type="GO" id="GO:0005737">
    <property type="term" value="C:cytoplasm"/>
    <property type="evidence" value="ECO:0007669"/>
    <property type="project" value="TreeGrafter"/>
</dbReference>
<dbReference type="SUPFAM" id="SSF54001">
    <property type="entry name" value="Cysteine proteinases"/>
    <property type="match status" value="1"/>
</dbReference>
<dbReference type="GO" id="GO:0090234">
    <property type="term" value="P:regulation of kinetochore assembly"/>
    <property type="evidence" value="ECO:0007669"/>
    <property type="project" value="TreeGrafter"/>
</dbReference>
<accession>A0A8T2NEQ5</accession>
<dbReference type="PANTHER" id="PTHR46896">
    <property type="entry name" value="SENTRIN-SPECIFIC PROTEASE"/>
    <property type="match status" value="1"/>
</dbReference>
<dbReference type="InterPro" id="IPR003653">
    <property type="entry name" value="Peptidase_C48_C"/>
</dbReference>
<gene>
    <name evidence="7" type="ORF">JZ751_002509</name>
</gene>
<evidence type="ECO:0000256" key="2">
    <source>
        <dbReference type="ARBA" id="ARBA00022553"/>
    </source>
</evidence>
<feature type="domain" description="Ubiquitin-like protease family profile" evidence="6">
    <location>
        <begin position="597"/>
        <end position="921"/>
    </location>
</feature>
<dbReference type="GO" id="GO:0006508">
    <property type="term" value="P:proteolysis"/>
    <property type="evidence" value="ECO:0007669"/>
    <property type="project" value="UniProtKB-KW"/>
</dbReference>
<dbReference type="PROSITE" id="PS50600">
    <property type="entry name" value="ULP_PROTEASE"/>
    <property type="match status" value="1"/>
</dbReference>
<evidence type="ECO:0000256" key="3">
    <source>
        <dbReference type="ARBA" id="ARBA00022670"/>
    </source>
</evidence>
<evidence type="ECO:0000256" key="1">
    <source>
        <dbReference type="ARBA" id="ARBA00005234"/>
    </source>
</evidence>
<dbReference type="OrthoDB" id="442460at2759"/>
<keyword evidence="2" id="KW-0597">Phosphoprotein</keyword>
<name>A0A8T2NEQ5_9TELE</name>
<comment type="similarity">
    <text evidence="1">Belongs to the peptidase C48 family.</text>
</comment>
<reference evidence="7" key="1">
    <citation type="thesis" date="2021" institute="BYU ScholarsArchive" country="Provo, UT, USA">
        <title>Applications of and Algorithms for Genome Assembly and Genomic Analyses with an Emphasis on Marine Teleosts.</title>
        <authorList>
            <person name="Pickett B.D."/>
        </authorList>
    </citation>
    <scope>NUCLEOTIDE SEQUENCE</scope>
    <source>
        <strain evidence="7">HI-2016</strain>
    </source>
</reference>
<dbReference type="Proteomes" id="UP000824540">
    <property type="component" value="Unassembled WGS sequence"/>
</dbReference>
<dbReference type="GO" id="GO:0070139">
    <property type="term" value="F:SUMO-specific endopeptidase activity"/>
    <property type="evidence" value="ECO:0007669"/>
    <property type="project" value="TreeGrafter"/>
</dbReference>
<dbReference type="InterPro" id="IPR038765">
    <property type="entry name" value="Papain-like_cys_pep_sf"/>
</dbReference>
<dbReference type="FunFam" id="1.10.418.20:FF:000004">
    <property type="entry name" value="sentrin-specific protease 7 isoform X1"/>
    <property type="match status" value="1"/>
</dbReference>
<evidence type="ECO:0000256" key="4">
    <source>
        <dbReference type="ARBA" id="ARBA00022786"/>
    </source>
</evidence>
<organism evidence="7 8">
    <name type="scientific">Albula glossodonta</name>
    <name type="common">roundjaw bonefish</name>
    <dbReference type="NCBI Taxonomy" id="121402"/>
    <lineage>
        <taxon>Eukaryota</taxon>
        <taxon>Metazoa</taxon>
        <taxon>Chordata</taxon>
        <taxon>Craniata</taxon>
        <taxon>Vertebrata</taxon>
        <taxon>Euteleostomi</taxon>
        <taxon>Actinopterygii</taxon>
        <taxon>Neopterygii</taxon>
        <taxon>Teleostei</taxon>
        <taxon>Albuliformes</taxon>
        <taxon>Albulidae</taxon>
        <taxon>Albula</taxon>
    </lineage>
</organism>